<proteinExistence type="inferred from homology"/>
<keyword evidence="3" id="KW-0520">NAD</keyword>
<dbReference type="PANTHER" id="PTHR11085:SF15">
    <property type="entry name" value="NAD-DEPENDENT HISTONE DEACETYLASE HST4"/>
    <property type="match status" value="1"/>
</dbReference>
<dbReference type="EMBL" id="NAJO01000020">
    <property type="protein sequence ID" value="OQO05140.1"/>
    <property type="molecule type" value="Genomic_DNA"/>
</dbReference>
<feature type="binding site" evidence="4">
    <location>
        <position position="269"/>
    </location>
    <ligand>
        <name>Zn(2+)</name>
        <dbReference type="ChEBI" id="CHEBI:29105"/>
    </ligand>
</feature>
<evidence type="ECO:0000313" key="7">
    <source>
        <dbReference type="EMBL" id="OQO05140.1"/>
    </source>
</evidence>
<dbReference type="PROSITE" id="PS50305">
    <property type="entry name" value="SIRTUIN"/>
    <property type="match status" value="1"/>
</dbReference>
<dbReference type="InterPro" id="IPR026591">
    <property type="entry name" value="Sirtuin_cat_small_dom_sf"/>
</dbReference>
<feature type="compositionally biased region" description="Low complexity" evidence="5">
    <location>
        <begin position="529"/>
        <end position="543"/>
    </location>
</feature>
<evidence type="ECO:0000256" key="5">
    <source>
        <dbReference type="SAM" id="MobiDB-lite"/>
    </source>
</evidence>
<feature type="compositionally biased region" description="Basic residues" evidence="5">
    <location>
        <begin position="559"/>
        <end position="573"/>
    </location>
</feature>
<dbReference type="Proteomes" id="UP000192596">
    <property type="component" value="Unassembled WGS sequence"/>
</dbReference>
<feature type="compositionally biased region" description="Basic and acidic residues" evidence="5">
    <location>
        <begin position="546"/>
        <end position="558"/>
    </location>
</feature>
<dbReference type="InterPro" id="IPR026590">
    <property type="entry name" value="Ssirtuin_cat_dom"/>
</dbReference>
<accession>A0A1V8T1E1</accession>
<feature type="region of interest" description="Disordered" evidence="5">
    <location>
        <begin position="520"/>
        <end position="605"/>
    </location>
</feature>
<dbReference type="GO" id="GO:1990414">
    <property type="term" value="P:replication-born double-strand break repair via sister chromatid exchange"/>
    <property type="evidence" value="ECO:0007669"/>
    <property type="project" value="TreeGrafter"/>
</dbReference>
<sequence>MELFEGSDSSLSSVPSSPSRGSSPLSSLSRSPSPPPELRDALSDILPRTTSRRRNLSHVLPTPPRSQDSSMTGSPAPDAMDSSMLSDGHPPAKRRRVETRERTTERLNLCKTHVKQSEQEHLNRLLQVIHKRRKIVVIAGAGISVSAGIPDFRSSTGLFSSLKTEHKMKGSGKDLFDASVYRDDTSTSSFHSMVSSMSRMTKGAKPTAFHHMLATLAYEGRLLRLYSQNVDGIDTSLEPLSTAVPLRKDESGKWPKTVQLHGGLDKMVCSKCQHLSDLDADLFDGPIAPLCTSCEEHDMRRTVGEGKRSHGIGRLRPRMVLYNEHNPDDEAIGRVASDDLRRRPDAVIVVGTTLKVPGIQRITREMCAMVRDRKDGMAIWISNEEPPAGPQFADCFDLIVKGPADAVAKEAALRRWDDPQTDSEVDNISDEDVLKEADAKKGSVVLPSKAKPLTALEAEPVEEGCYNNSFKPPPIEPSTPHRPRLLSQSPDYSPLTSRSSSVLPSVELCDSDSIAVASTSAHSGLLTPSKSSKSSPVDAAVPSFNDRFKPGQKVDKASSKAKKAAAAPRRKQTNVKYIKVAKPQPKTTGKPKASKPQPQKPRNTQAINLAFSVSKSGVTAVKGAKKLSGSPTKIPSKLSEVSNTSETLLPLSPSDPRKNCLPSQKHADEVELSSPEKRRKRMSVDAMLN</sequence>
<dbReference type="GO" id="GO:0070403">
    <property type="term" value="F:NAD+ binding"/>
    <property type="evidence" value="ECO:0007669"/>
    <property type="project" value="InterPro"/>
</dbReference>
<dbReference type="STRING" id="1507870.A0A1V8T1E1"/>
<feature type="binding site" evidence="4">
    <location>
        <position position="272"/>
    </location>
    <ligand>
        <name>Zn(2+)</name>
        <dbReference type="ChEBI" id="CHEBI:29105"/>
    </ligand>
</feature>
<evidence type="ECO:0000256" key="1">
    <source>
        <dbReference type="ARBA" id="ARBA00006924"/>
    </source>
</evidence>
<evidence type="ECO:0000259" key="6">
    <source>
        <dbReference type="PROSITE" id="PS50305"/>
    </source>
</evidence>
<feature type="region of interest" description="Disordered" evidence="5">
    <location>
        <begin position="620"/>
        <end position="689"/>
    </location>
</feature>
<dbReference type="AlphaFoldDB" id="A0A1V8T1E1"/>
<dbReference type="GO" id="GO:0006282">
    <property type="term" value="P:regulation of DNA repair"/>
    <property type="evidence" value="ECO:0007669"/>
    <property type="project" value="TreeGrafter"/>
</dbReference>
<dbReference type="FunCoup" id="A0A1V8T1E1">
    <property type="interactions" value="124"/>
</dbReference>
<dbReference type="InterPro" id="IPR003000">
    <property type="entry name" value="Sirtuin"/>
</dbReference>
<feature type="binding site" evidence="4">
    <location>
        <position position="294"/>
    </location>
    <ligand>
        <name>Zn(2+)</name>
        <dbReference type="ChEBI" id="CHEBI:29105"/>
    </ligand>
</feature>
<evidence type="ECO:0000256" key="2">
    <source>
        <dbReference type="ARBA" id="ARBA00022679"/>
    </source>
</evidence>
<comment type="caution">
    <text evidence="7">The sequence shown here is derived from an EMBL/GenBank/DDBJ whole genome shotgun (WGS) entry which is preliminary data.</text>
</comment>
<dbReference type="Pfam" id="PF02146">
    <property type="entry name" value="SIR2"/>
    <property type="match status" value="1"/>
</dbReference>
<keyword evidence="8" id="KW-1185">Reference proteome</keyword>
<keyword evidence="4" id="KW-0862">Zinc</keyword>
<dbReference type="Gene3D" id="3.40.50.1220">
    <property type="entry name" value="TPP-binding domain"/>
    <property type="match status" value="1"/>
</dbReference>
<evidence type="ECO:0000313" key="8">
    <source>
        <dbReference type="Proteomes" id="UP000192596"/>
    </source>
</evidence>
<dbReference type="Gene3D" id="3.30.1600.10">
    <property type="entry name" value="SIR2/SIRT2 'Small Domain"/>
    <property type="match status" value="1"/>
</dbReference>
<dbReference type="SUPFAM" id="SSF52467">
    <property type="entry name" value="DHS-like NAD/FAD-binding domain"/>
    <property type="match status" value="1"/>
</dbReference>
<dbReference type="InterPro" id="IPR029035">
    <property type="entry name" value="DHS-like_NAD/FAD-binding_dom"/>
</dbReference>
<feature type="compositionally biased region" description="Polar residues" evidence="5">
    <location>
        <begin position="629"/>
        <end position="647"/>
    </location>
</feature>
<reference evidence="8" key="1">
    <citation type="submission" date="2017-03" db="EMBL/GenBank/DDBJ databases">
        <title>Genomes of endolithic fungi from Antarctica.</title>
        <authorList>
            <person name="Coleine C."/>
            <person name="Masonjones S."/>
            <person name="Stajich J.E."/>
        </authorList>
    </citation>
    <scope>NUCLEOTIDE SEQUENCE [LARGE SCALE GENOMIC DNA]</scope>
    <source>
        <strain evidence="8">CCFEE 5527</strain>
    </source>
</reference>
<gene>
    <name evidence="7" type="ORF">B0A48_08160</name>
</gene>
<feature type="region of interest" description="Disordered" evidence="5">
    <location>
        <begin position="464"/>
        <end position="499"/>
    </location>
</feature>
<dbReference type="GO" id="GO:0046872">
    <property type="term" value="F:metal ion binding"/>
    <property type="evidence" value="ECO:0007669"/>
    <property type="project" value="UniProtKB-KW"/>
</dbReference>
<feature type="active site" description="Proton acceptor" evidence="4">
    <location>
        <position position="261"/>
    </location>
</feature>
<feature type="compositionally biased region" description="Low complexity" evidence="5">
    <location>
        <begin position="590"/>
        <end position="601"/>
    </location>
</feature>
<name>A0A1V8T1E1_9PEZI</name>
<dbReference type="InParanoid" id="A0A1V8T1E1"/>
<dbReference type="GO" id="GO:0031508">
    <property type="term" value="P:pericentric heterochromatin formation"/>
    <property type="evidence" value="ECO:0007669"/>
    <property type="project" value="TreeGrafter"/>
</dbReference>
<comment type="similarity">
    <text evidence="1">Belongs to the sirtuin family. Class I subfamily.</text>
</comment>
<feature type="compositionally biased region" description="Low complexity" evidence="5">
    <location>
        <begin position="7"/>
        <end position="31"/>
    </location>
</feature>
<feature type="region of interest" description="Disordered" evidence="5">
    <location>
        <begin position="1"/>
        <end position="102"/>
    </location>
</feature>
<dbReference type="GO" id="GO:0031934">
    <property type="term" value="C:mating-type region heterochromatin"/>
    <property type="evidence" value="ECO:0007669"/>
    <property type="project" value="TreeGrafter"/>
</dbReference>
<keyword evidence="2" id="KW-0808">Transferase</keyword>
<dbReference type="GO" id="GO:0005634">
    <property type="term" value="C:nucleus"/>
    <property type="evidence" value="ECO:0007669"/>
    <property type="project" value="TreeGrafter"/>
</dbReference>
<dbReference type="PANTHER" id="PTHR11085">
    <property type="entry name" value="NAD-DEPENDENT PROTEIN DEACYLASE SIRTUIN-5, MITOCHONDRIAL-RELATED"/>
    <property type="match status" value="1"/>
</dbReference>
<keyword evidence="4" id="KW-0479">Metal-binding</keyword>
<feature type="domain" description="Deacetylase sirtuin-type" evidence="6">
    <location>
        <begin position="115"/>
        <end position="424"/>
    </location>
</feature>
<evidence type="ECO:0000256" key="3">
    <source>
        <dbReference type="ARBA" id="ARBA00023027"/>
    </source>
</evidence>
<dbReference type="GO" id="GO:0000122">
    <property type="term" value="P:negative regulation of transcription by RNA polymerase II"/>
    <property type="evidence" value="ECO:0007669"/>
    <property type="project" value="TreeGrafter"/>
</dbReference>
<feature type="compositionally biased region" description="Polar residues" evidence="5">
    <location>
        <begin position="486"/>
        <end position="499"/>
    </location>
</feature>
<dbReference type="InterPro" id="IPR050134">
    <property type="entry name" value="NAD-dep_sirtuin_deacylases"/>
</dbReference>
<evidence type="ECO:0000256" key="4">
    <source>
        <dbReference type="PROSITE-ProRule" id="PRU00236"/>
    </source>
</evidence>
<dbReference type="OrthoDB" id="2919105at2759"/>
<dbReference type="GO" id="GO:0017136">
    <property type="term" value="F:histone deacetylase activity, NAD-dependent"/>
    <property type="evidence" value="ECO:0007669"/>
    <property type="project" value="TreeGrafter"/>
</dbReference>
<feature type="binding site" evidence="4">
    <location>
        <position position="291"/>
    </location>
    <ligand>
        <name>Zn(2+)</name>
        <dbReference type="ChEBI" id="CHEBI:29105"/>
    </ligand>
</feature>
<organism evidence="7 8">
    <name type="scientific">Cryoendolithus antarcticus</name>
    <dbReference type="NCBI Taxonomy" id="1507870"/>
    <lineage>
        <taxon>Eukaryota</taxon>
        <taxon>Fungi</taxon>
        <taxon>Dikarya</taxon>
        <taxon>Ascomycota</taxon>
        <taxon>Pezizomycotina</taxon>
        <taxon>Dothideomycetes</taxon>
        <taxon>Dothideomycetidae</taxon>
        <taxon>Cladosporiales</taxon>
        <taxon>Cladosporiaceae</taxon>
        <taxon>Cryoendolithus</taxon>
    </lineage>
</organism>
<protein>
    <recommendedName>
        <fullName evidence="6">Deacetylase sirtuin-type domain-containing protein</fullName>
    </recommendedName>
</protein>